<keyword evidence="1" id="KW-0285">Flavoprotein</keyword>
<dbReference type="GO" id="GO:0016491">
    <property type="term" value="F:oxidoreductase activity"/>
    <property type="evidence" value="ECO:0007669"/>
    <property type="project" value="InterPro"/>
</dbReference>
<evidence type="ECO:0000259" key="3">
    <source>
        <dbReference type="Pfam" id="PF03358"/>
    </source>
</evidence>
<protein>
    <submittedName>
        <fullName evidence="4">Flavodoxin family protein</fullName>
    </submittedName>
</protein>
<name>A0A7C3UX02_9BACT</name>
<comment type="caution">
    <text evidence="4">The sequence shown here is derived from an EMBL/GenBank/DDBJ whole genome shotgun (WGS) entry which is preliminary data.</text>
</comment>
<keyword evidence="2" id="KW-0288">FMN</keyword>
<sequence>MVTKRKTAPIQSILQVRSITMKIVAVLGSPRPRGNSALLAEAFLDIARERGAAVEVYLLNQMHFKGCQGCGKCKTESQACVVEDDLKPVYESIHGADILVLASPVYFGDLSGQLKCFWDRTYAWVNPDFSSRLAPGKKSVMFLAQGAPGEEMFNDIYPRYERWLKMFGFASNFVVRAVGVQAAGEVQNKPEPLAQARKLAQDLVG</sequence>
<dbReference type="Pfam" id="PF03358">
    <property type="entry name" value="FMN_red"/>
    <property type="match status" value="1"/>
</dbReference>
<dbReference type="Gene3D" id="3.40.50.360">
    <property type="match status" value="1"/>
</dbReference>
<dbReference type="SUPFAM" id="SSF52218">
    <property type="entry name" value="Flavoproteins"/>
    <property type="match status" value="1"/>
</dbReference>
<evidence type="ECO:0000256" key="1">
    <source>
        <dbReference type="ARBA" id="ARBA00022630"/>
    </source>
</evidence>
<proteinExistence type="predicted"/>
<gene>
    <name evidence="4" type="ORF">ENW96_03780</name>
</gene>
<dbReference type="EMBL" id="DTMF01000098">
    <property type="protein sequence ID" value="HGF33497.1"/>
    <property type="molecule type" value="Genomic_DNA"/>
</dbReference>
<dbReference type="InterPro" id="IPR005025">
    <property type="entry name" value="FMN_Rdtase-like_dom"/>
</dbReference>
<dbReference type="PANTHER" id="PTHR43278">
    <property type="entry name" value="NAD(P)H-DEPENDENT FMN-CONTAINING OXIDOREDUCTASE YWQN-RELATED"/>
    <property type="match status" value="1"/>
</dbReference>
<accession>A0A7C3UX02</accession>
<dbReference type="PANTHER" id="PTHR43278:SF2">
    <property type="entry name" value="IRON-SULFUR FLAVOPROTEIN"/>
    <property type="match status" value="1"/>
</dbReference>
<reference evidence="4" key="1">
    <citation type="journal article" date="2020" name="mSystems">
        <title>Genome- and Community-Level Interaction Insights into Carbon Utilization and Element Cycling Functions of Hydrothermarchaeota in Hydrothermal Sediment.</title>
        <authorList>
            <person name="Zhou Z."/>
            <person name="Liu Y."/>
            <person name="Xu W."/>
            <person name="Pan J."/>
            <person name="Luo Z.H."/>
            <person name="Li M."/>
        </authorList>
    </citation>
    <scope>NUCLEOTIDE SEQUENCE [LARGE SCALE GENOMIC DNA]</scope>
    <source>
        <strain evidence="4">SpSt-897</strain>
    </source>
</reference>
<dbReference type="InterPro" id="IPR029039">
    <property type="entry name" value="Flavoprotein-like_sf"/>
</dbReference>
<organism evidence="4">
    <name type="scientific">Desulfobacca acetoxidans</name>
    <dbReference type="NCBI Taxonomy" id="60893"/>
    <lineage>
        <taxon>Bacteria</taxon>
        <taxon>Pseudomonadati</taxon>
        <taxon>Thermodesulfobacteriota</taxon>
        <taxon>Desulfobaccia</taxon>
        <taxon>Desulfobaccales</taxon>
        <taxon>Desulfobaccaceae</taxon>
        <taxon>Desulfobacca</taxon>
    </lineage>
</organism>
<dbReference type="AlphaFoldDB" id="A0A7C3UX02"/>
<dbReference type="InterPro" id="IPR051796">
    <property type="entry name" value="ISF_SsuE-like"/>
</dbReference>
<feature type="domain" description="NADPH-dependent FMN reductase-like" evidence="3">
    <location>
        <begin position="21"/>
        <end position="144"/>
    </location>
</feature>
<evidence type="ECO:0000256" key="2">
    <source>
        <dbReference type="ARBA" id="ARBA00022643"/>
    </source>
</evidence>
<evidence type="ECO:0000313" key="4">
    <source>
        <dbReference type="EMBL" id="HGF33497.1"/>
    </source>
</evidence>